<protein>
    <submittedName>
        <fullName evidence="3">PLP-dependent transferase</fullName>
    </submittedName>
</protein>
<gene>
    <name evidence="3" type="ORF">H9W90_12935</name>
</gene>
<dbReference type="GO" id="GO:0005737">
    <property type="term" value="C:cytoplasm"/>
    <property type="evidence" value="ECO:0007669"/>
    <property type="project" value="TreeGrafter"/>
</dbReference>
<comment type="cofactor">
    <cofactor evidence="1">
        <name>pyridoxal 5'-phosphate</name>
        <dbReference type="ChEBI" id="CHEBI:597326"/>
    </cofactor>
</comment>
<organism evidence="3 4">
    <name type="scientific">Polaribacter pectinis</name>
    <dbReference type="NCBI Taxonomy" id="2738844"/>
    <lineage>
        <taxon>Bacteria</taxon>
        <taxon>Pseudomonadati</taxon>
        <taxon>Bacteroidota</taxon>
        <taxon>Flavobacteriia</taxon>
        <taxon>Flavobacteriales</taxon>
        <taxon>Flavobacteriaceae</taxon>
    </lineage>
</organism>
<sequence>MQNNKLPNYIKNVLENIPKDWLHLTTHRLDIYNEELAKTEFINQFEALFNTNNFDNSALKELPTAYDYIRLGHPLSCVLEWLIASLHDLNSENIISFSSETMPVLAILRTNLLANKRTRILYSEKLPESFNAEILKSVYGYQFELKQIENASDVSEFDGSTIFIAEQSKISTQNLHSNIDFYINIYKNLGSILLINGQENESYIPDIQHVRRRETIAMTPSNCLIALESLVENTPFINNIDDFETNKKSVLNSIKNVTETTLKPLVGSSGLSIQYAIMMGLIHHAQENHPEKAIKFIVPPNCYGGTNDQARRVASCDANVEVVDLPVDGDNDMVQSINTVLEKIANEDAIPYIIAEIPTNPRVEVPDLIKLKEALSKERTNANGEIAIDPVFILDQTFCPNVHFLGEGEILSKVRTISYASGSKFPSGGKCTAGYVVGNNKTANLMEKIEIHLNLCDNEATDIQMEILAKQMPSMNQRIKDAYRNTREFVNFIHETLPEAKINFVSEELAEQGFTPSVFSLDLPTKGNSAEEKEEYKRELNHKLINLMITEIPNESKYCVSYGQLKGCYWTIPATSTQGTTKEGDKDYIARVSLSPDLDLDLHEKVFLEFVEGI</sequence>
<keyword evidence="2" id="KW-0663">Pyridoxal phosphate</keyword>
<dbReference type="InterPro" id="IPR015421">
    <property type="entry name" value="PyrdxlP-dep_Trfase_major"/>
</dbReference>
<evidence type="ECO:0000256" key="2">
    <source>
        <dbReference type="ARBA" id="ARBA00022898"/>
    </source>
</evidence>
<keyword evidence="3" id="KW-0808">Transferase</keyword>
<dbReference type="GO" id="GO:0016740">
    <property type="term" value="F:transferase activity"/>
    <property type="evidence" value="ECO:0007669"/>
    <property type="project" value="UniProtKB-KW"/>
</dbReference>
<proteinExistence type="predicted"/>
<dbReference type="InterPro" id="IPR000277">
    <property type="entry name" value="Cys/Met-Metab_PyrdxlP-dep_enz"/>
</dbReference>
<dbReference type="KEGG" id="ppec:H9W90_12935"/>
<dbReference type="InterPro" id="IPR015424">
    <property type="entry name" value="PyrdxlP-dep_Trfase"/>
</dbReference>
<dbReference type="RefSeq" id="WP_187482003.1">
    <property type="nucleotide sequence ID" value="NZ_CP060695.1"/>
</dbReference>
<evidence type="ECO:0000256" key="1">
    <source>
        <dbReference type="ARBA" id="ARBA00001933"/>
    </source>
</evidence>
<dbReference type="EMBL" id="CP060695">
    <property type="protein sequence ID" value="QNM85089.1"/>
    <property type="molecule type" value="Genomic_DNA"/>
</dbReference>
<dbReference type="SUPFAM" id="SSF53383">
    <property type="entry name" value="PLP-dependent transferases"/>
    <property type="match status" value="1"/>
</dbReference>
<evidence type="ECO:0000313" key="3">
    <source>
        <dbReference type="EMBL" id="QNM85089.1"/>
    </source>
</evidence>
<dbReference type="AlphaFoldDB" id="A0A7G9L8Z0"/>
<dbReference type="PANTHER" id="PTHR11808">
    <property type="entry name" value="TRANS-SULFURATION ENZYME FAMILY MEMBER"/>
    <property type="match status" value="1"/>
</dbReference>
<dbReference type="GO" id="GO:0030170">
    <property type="term" value="F:pyridoxal phosphate binding"/>
    <property type="evidence" value="ECO:0007669"/>
    <property type="project" value="InterPro"/>
</dbReference>
<dbReference type="GO" id="GO:0019346">
    <property type="term" value="P:transsulfuration"/>
    <property type="evidence" value="ECO:0007669"/>
    <property type="project" value="InterPro"/>
</dbReference>
<reference evidence="3 4" key="1">
    <citation type="submission" date="2020-08" db="EMBL/GenBank/DDBJ databases">
        <title>Polaribacter sp. L12M9 isolated from gut of the Korean scallop.</title>
        <authorList>
            <person name="Jeong Y.S."/>
        </authorList>
    </citation>
    <scope>NUCLEOTIDE SEQUENCE [LARGE SCALE GENOMIC DNA]</scope>
    <source>
        <strain evidence="3 4">L12M9</strain>
    </source>
</reference>
<dbReference type="GO" id="GO:0016846">
    <property type="term" value="F:carbon-sulfur lyase activity"/>
    <property type="evidence" value="ECO:0007669"/>
    <property type="project" value="TreeGrafter"/>
</dbReference>
<dbReference type="Gene3D" id="3.40.640.10">
    <property type="entry name" value="Type I PLP-dependent aspartate aminotransferase-like (Major domain)"/>
    <property type="match status" value="1"/>
</dbReference>
<keyword evidence="4" id="KW-1185">Reference proteome</keyword>
<dbReference type="Proteomes" id="UP000515808">
    <property type="component" value="Chromosome"/>
</dbReference>
<evidence type="ECO:0000313" key="4">
    <source>
        <dbReference type="Proteomes" id="UP000515808"/>
    </source>
</evidence>
<name>A0A7G9L8Z0_9FLAO</name>
<accession>A0A7G9L8Z0</accession>